<evidence type="ECO:0000313" key="4">
    <source>
        <dbReference type="Proteomes" id="UP000654075"/>
    </source>
</evidence>
<reference evidence="3" key="1">
    <citation type="submission" date="2021-02" db="EMBL/GenBank/DDBJ databases">
        <authorList>
            <person name="Dougan E. K."/>
            <person name="Rhodes N."/>
            <person name="Thang M."/>
            <person name="Chan C."/>
        </authorList>
    </citation>
    <scope>NUCLEOTIDE SEQUENCE</scope>
</reference>
<evidence type="ECO:0000259" key="2">
    <source>
        <dbReference type="Pfam" id="PF09949"/>
    </source>
</evidence>
<keyword evidence="4" id="KW-1185">Reference proteome</keyword>
<dbReference type="AlphaFoldDB" id="A0A813FCY7"/>
<comment type="caution">
    <text evidence="3">The sequence shown here is derived from an EMBL/GenBank/DDBJ whole genome shotgun (WGS) entry which is preliminary data.</text>
</comment>
<dbReference type="OrthoDB" id="438587at2759"/>
<dbReference type="EMBL" id="CAJNNV010024931">
    <property type="protein sequence ID" value="CAE8611138.1"/>
    <property type="molecule type" value="Genomic_DNA"/>
</dbReference>
<proteinExistence type="predicted"/>
<gene>
    <name evidence="3" type="ORF">PGLA1383_LOCUS28947</name>
</gene>
<dbReference type="InterPro" id="IPR052935">
    <property type="entry name" value="Mg2+_PAP"/>
</dbReference>
<organism evidence="3 4">
    <name type="scientific">Polarella glacialis</name>
    <name type="common">Dinoflagellate</name>
    <dbReference type="NCBI Taxonomy" id="89957"/>
    <lineage>
        <taxon>Eukaryota</taxon>
        <taxon>Sar</taxon>
        <taxon>Alveolata</taxon>
        <taxon>Dinophyceae</taxon>
        <taxon>Suessiales</taxon>
        <taxon>Suessiaceae</taxon>
        <taxon>Polarella</taxon>
    </lineage>
</organism>
<feature type="domain" description="Phosphatidate phosphatase APP1 catalytic" evidence="2">
    <location>
        <begin position="114"/>
        <end position="257"/>
    </location>
</feature>
<evidence type="ECO:0000256" key="1">
    <source>
        <dbReference type="SAM" id="MobiDB-lite"/>
    </source>
</evidence>
<dbReference type="SUPFAM" id="SSF56784">
    <property type="entry name" value="HAD-like"/>
    <property type="match status" value="1"/>
</dbReference>
<evidence type="ECO:0000313" key="3">
    <source>
        <dbReference type="EMBL" id="CAE8611138.1"/>
    </source>
</evidence>
<dbReference type="InterPro" id="IPR019236">
    <property type="entry name" value="APP1_cat"/>
</dbReference>
<feature type="region of interest" description="Disordered" evidence="1">
    <location>
        <begin position="318"/>
        <end position="342"/>
    </location>
</feature>
<accession>A0A813FCY7</accession>
<dbReference type="PANTHER" id="PTHR28208">
    <property type="entry name" value="PHOSPHATIDATE PHOSPHATASE APP1"/>
    <property type="match status" value="1"/>
</dbReference>
<name>A0A813FCY7_POLGL</name>
<dbReference type="Pfam" id="PF09949">
    <property type="entry name" value="APP1_cat"/>
    <property type="match status" value="1"/>
</dbReference>
<dbReference type="PANTHER" id="PTHR28208:SF1">
    <property type="entry name" value="FILAMENT ORGANIZATION PROTEIN APP1-LIKE, PUTATIVE (AFU_ORTHOLOGUE AFUA_1G06650)-RELATED"/>
    <property type="match status" value="1"/>
</dbReference>
<protein>
    <recommendedName>
        <fullName evidence="2">Phosphatidate phosphatase APP1 catalytic domain-containing protein</fullName>
    </recommendedName>
</protein>
<dbReference type="GO" id="GO:0008195">
    <property type="term" value="F:phosphatidate phosphatase activity"/>
    <property type="evidence" value="ECO:0007669"/>
    <property type="project" value="InterPro"/>
</dbReference>
<sequence length="342" mass="37664">MEMTLGINNISEAGLKRFEDRGRLIFRTLAFRGGERNVVLSVKFDGEEEWRELPPTGGNGRVQVDVTVPEQIAKKSAVDGILGFAVRIPAEKACGQDVIVHGSALLYEPEGGVLVISDIDDTVKVTEVFLGNDMVIRNTFLEEFRPVTGMAELYAKWAQEFGADFTFVSNSPPELQEPLREFLLDSGFPRAPVHLRPLSGSKEERRSFKPRTISELLLHYPRRKVVLVGDSGERDPEICADLLRRHPAQVVKVLIRQVSPNSPVDESVFAGIPSHRWQVFTDPNAAQLPDELRDLGSVPGILSLAASLGSAALRTASGGDQAAEAEKRCQEEQQELPFGLRG</sequence>
<dbReference type="Proteomes" id="UP000654075">
    <property type="component" value="Unassembled WGS sequence"/>
</dbReference>
<dbReference type="InterPro" id="IPR036412">
    <property type="entry name" value="HAD-like_sf"/>
</dbReference>